<dbReference type="InterPro" id="IPR006994">
    <property type="entry name" value="TCF25/Rqc1"/>
</dbReference>
<feature type="compositionally biased region" description="Basic and acidic residues" evidence="1">
    <location>
        <begin position="190"/>
        <end position="199"/>
    </location>
</feature>
<sequence length="815" mass="90743">MSTRALRKAQQRAEEERLAALAASPLSKDTSKDAEEDEESEDDGGEEQEEAPVVSKKPNLFAMLEAELEDEDGGAGADDQDEDDEDDLPEPPSTTSTSTAPSKSKRKSKKKKNKNKGKSKAIDEDTQKYSIADKDFDKALQSLKSTTLSPSSSSSTTAQGTTSSPSSLLSSLLNIDPRHLDLETEMRKLFGRSATRENPQDTTNRLPRGPRNLPGAMSRALSTRRNPFVQPGENWPRDSSGGLSMDLLSKSTTDNTISFKYSHSRAYQETQRQFLLCVRSMDPGRMVAHLGSHPYHISTLLQTSHIALTQSNDHTTSQTLLSRALFSLGRSSHSVFPTSLTSGLARLPFSYFENRELYFSAWKYILSLSRRGLWRTGLEFIRLLLQLDPVNDPLCLLLIIDQYALKSRCSDILLSLSSTPLLKPTWSSSPNIAYSLSLAEFMAGNQDAAKSKLAEAITTYPWLLTKLHGALSAENATRPLPEELWGLLPPTETDTLLAEMYTLRMGDLWNIPEHAQFLLSVLYDPVNKKKFNTIDRRKMKTTSSTYVGPKMRDLARHVFLMDLSESRGLIGFLPAGFRNDQGYAWDILPPVGEESDYQKEMEEEATAHATGGTGDPMTTRGLFEAFFRSLLPDFQAPEMPQQPPTSNTAAAAPPPPPPPPTNQPQQQQQQDQGTFEVGEDDLRATLITMVEDGIGFPTEMGLSERAELAINVGLVPRELRVWFAERFGVVVSNDAAGDDDDGEDLIIEDEEEEREEAEVEEEVQERDSRAIDRLVQILGTGDRASLRMRVDRMFEGQGEEMAEVRRRVEERLGLR</sequence>
<reference evidence="2 3" key="1">
    <citation type="submission" date="2019-10" db="EMBL/GenBank/DDBJ databases">
        <authorList>
            <person name="Palmer J.M."/>
        </authorList>
    </citation>
    <scope>NUCLEOTIDE SEQUENCE [LARGE SCALE GENOMIC DNA]</scope>
    <source>
        <strain evidence="2 3">TWF718</strain>
    </source>
</reference>
<dbReference type="GO" id="GO:0072344">
    <property type="term" value="P:rescue of stalled ribosome"/>
    <property type="evidence" value="ECO:0007669"/>
    <property type="project" value="TreeGrafter"/>
</dbReference>
<dbReference type="GO" id="GO:1990116">
    <property type="term" value="P:ribosome-associated ubiquitin-dependent protein catabolic process"/>
    <property type="evidence" value="ECO:0007669"/>
    <property type="project" value="TreeGrafter"/>
</dbReference>
<accession>A0AAN8RE76</accession>
<feature type="compositionally biased region" description="Low complexity" evidence="1">
    <location>
        <begin position="93"/>
        <end position="102"/>
    </location>
</feature>
<feature type="region of interest" description="Disordered" evidence="1">
    <location>
        <begin position="1"/>
        <end position="130"/>
    </location>
</feature>
<protein>
    <recommendedName>
        <fullName evidence="4">Transcription factor 25</fullName>
    </recommendedName>
</protein>
<dbReference type="AlphaFoldDB" id="A0AAN8RE76"/>
<feature type="compositionally biased region" description="Basic and acidic residues" evidence="1">
    <location>
        <begin position="120"/>
        <end position="130"/>
    </location>
</feature>
<dbReference type="Pfam" id="PF04910">
    <property type="entry name" value="Tcf25"/>
    <property type="match status" value="1"/>
</dbReference>
<organism evidence="2 3">
    <name type="scientific">Orbilia javanica</name>
    <dbReference type="NCBI Taxonomy" id="47235"/>
    <lineage>
        <taxon>Eukaryota</taxon>
        <taxon>Fungi</taxon>
        <taxon>Dikarya</taxon>
        <taxon>Ascomycota</taxon>
        <taxon>Pezizomycotina</taxon>
        <taxon>Orbiliomycetes</taxon>
        <taxon>Orbiliales</taxon>
        <taxon>Orbiliaceae</taxon>
        <taxon>Orbilia</taxon>
    </lineage>
</organism>
<keyword evidence="3" id="KW-1185">Reference proteome</keyword>
<dbReference type="PANTHER" id="PTHR22684">
    <property type="entry name" value="NULP1-RELATED"/>
    <property type="match status" value="1"/>
</dbReference>
<name>A0AAN8RE76_9PEZI</name>
<feature type="region of interest" description="Disordered" evidence="1">
    <location>
        <begin position="145"/>
        <end position="170"/>
    </location>
</feature>
<feature type="compositionally biased region" description="Acidic residues" evidence="1">
    <location>
        <begin position="66"/>
        <end position="89"/>
    </location>
</feature>
<proteinExistence type="predicted"/>
<evidence type="ECO:0008006" key="4">
    <source>
        <dbReference type="Google" id="ProtNLM"/>
    </source>
</evidence>
<feature type="compositionally biased region" description="Acidic residues" evidence="1">
    <location>
        <begin position="34"/>
        <end position="50"/>
    </location>
</feature>
<evidence type="ECO:0000313" key="3">
    <source>
        <dbReference type="Proteomes" id="UP001313282"/>
    </source>
</evidence>
<gene>
    <name evidence="2" type="ORF">TWF718_005429</name>
</gene>
<evidence type="ECO:0000256" key="1">
    <source>
        <dbReference type="SAM" id="MobiDB-lite"/>
    </source>
</evidence>
<dbReference type="GO" id="GO:1990112">
    <property type="term" value="C:RQC complex"/>
    <property type="evidence" value="ECO:0007669"/>
    <property type="project" value="TreeGrafter"/>
</dbReference>
<feature type="region of interest" description="Disordered" evidence="1">
    <location>
        <begin position="595"/>
        <end position="618"/>
    </location>
</feature>
<feature type="compositionally biased region" description="Basic residues" evidence="1">
    <location>
        <begin position="1"/>
        <end position="10"/>
    </location>
</feature>
<feature type="region of interest" description="Disordered" evidence="1">
    <location>
        <begin position="190"/>
        <end position="215"/>
    </location>
</feature>
<feature type="compositionally biased region" description="Pro residues" evidence="1">
    <location>
        <begin position="652"/>
        <end position="662"/>
    </location>
</feature>
<dbReference type="Proteomes" id="UP001313282">
    <property type="component" value="Unassembled WGS sequence"/>
</dbReference>
<feature type="compositionally biased region" description="Basic residues" evidence="1">
    <location>
        <begin position="103"/>
        <end position="119"/>
    </location>
</feature>
<comment type="caution">
    <text evidence="2">The sequence shown here is derived from an EMBL/GenBank/DDBJ whole genome shotgun (WGS) entry which is preliminary data.</text>
</comment>
<feature type="region of interest" description="Disordered" evidence="1">
    <location>
        <begin position="635"/>
        <end position="674"/>
    </location>
</feature>
<dbReference type="EMBL" id="JAVHNR010000003">
    <property type="protein sequence ID" value="KAK6347591.1"/>
    <property type="molecule type" value="Genomic_DNA"/>
</dbReference>
<evidence type="ECO:0000313" key="2">
    <source>
        <dbReference type="EMBL" id="KAK6347591.1"/>
    </source>
</evidence>
<dbReference type="PANTHER" id="PTHR22684:SF0">
    <property type="entry name" value="RIBOSOME QUALITY CONTROL COMPLEX SUBUNIT TCF25"/>
    <property type="match status" value="1"/>
</dbReference>